<dbReference type="AlphaFoldDB" id="A0AAE0XX89"/>
<organism evidence="2 3">
    <name type="scientific">Elysia crispata</name>
    <name type="common">lettuce slug</name>
    <dbReference type="NCBI Taxonomy" id="231223"/>
    <lineage>
        <taxon>Eukaryota</taxon>
        <taxon>Metazoa</taxon>
        <taxon>Spiralia</taxon>
        <taxon>Lophotrochozoa</taxon>
        <taxon>Mollusca</taxon>
        <taxon>Gastropoda</taxon>
        <taxon>Heterobranchia</taxon>
        <taxon>Euthyneura</taxon>
        <taxon>Panpulmonata</taxon>
        <taxon>Sacoglossa</taxon>
        <taxon>Placobranchoidea</taxon>
        <taxon>Plakobranchidae</taxon>
        <taxon>Elysia</taxon>
    </lineage>
</organism>
<evidence type="ECO:0000256" key="1">
    <source>
        <dbReference type="SAM" id="MobiDB-lite"/>
    </source>
</evidence>
<reference evidence="2" key="1">
    <citation type="journal article" date="2023" name="G3 (Bethesda)">
        <title>A reference genome for the long-term kleptoplast-retaining sea slug Elysia crispata morphotype clarki.</title>
        <authorList>
            <person name="Eastman K.E."/>
            <person name="Pendleton A.L."/>
            <person name="Shaikh M.A."/>
            <person name="Suttiyut T."/>
            <person name="Ogas R."/>
            <person name="Tomko P."/>
            <person name="Gavelis G."/>
            <person name="Widhalm J.R."/>
            <person name="Wisecaver J.H."/>
        </authorList>
    </citation>
    <scope>NUCLEOTIDE SEQUENCE</scope>
    <source>
        <strain evidence="2">ECLA1</strain>
    </source>
</reference>
<comment type="caution">
    <text evidence="2">The sequence shown here is derived from an EMBL/GenBank/DDBJ whole genome shotgun (WGS) entry which is preliminary data.</text>
</comment>
<dbReference type="EMBL" id="JAWDGP010007404">
    <property type="protein sequence ID" value="KAK3720728.1"/>
    <property type="molecule type" value="Genomic_DNA"/>
</dbReference>
<feature type="compositionally biased region" description="Basic and acidic residues" evidence="1">
    <location>
        <begin position="64"/>
        <end position="76"/>
    </location>
</feature>
<keyword evidence="3" id="KW-1185">Reference proteome</keyword>
<evidence type="ECO:0000313" key="3">
    <source>
        <dbReference type="Proteomes" id="UP001283361"/>
    </source>
</evidence>
<feature type="region of interest" description="Disordered" evidence="1">
    <location>
        <begin position="56"/>
        <end position="76"/>
    </location>
</feature>
<dbReference type="Proteomes" id="UP001283361">
    <property type="component" value="Unassembled WGS sequence"/>
</dbReference>
<protein>
    <submittedName>
        <fullName evidence="2">Uncharacterized protein</fullName>
    </submittedName>
</protein>
<evidence type="ECO:0000313" key="2">
    <source>
        <dbReference type="EMBL" id="KAK3720728.1"/>
    </source>
</evidence>
<name>A0AAE0XX89_9GAST</name>
<sequence>MLNDVSLAFVAKGAGIKGRLMLTGTSAITGELQRRIVPLPSHNIPQGRTVNMAARDGGSAGVKQLRENRAGSDLFK</sequence>
<proteinExistence type="predicted"/>
<accession>A0AAE0XX89</accession>
<gene>
    <name evidence="2" type="ORF">RRG08_057199</name>
</gene>